<dbReference type="GO" id="GO:0005737">
    <property type="term" value="C:cytoplasm"/>
    <property type="evidence" value="ECO:0007669"/>
    <property type="project" value="TreeGrafter"/>
</dbReference>
<comment type="caution">
    <text evidence="3">The sequence shown here is derived from an EMBL/GenBank/DDBJ whole genome shotgun (WGS) entry which is preliminary data.</text>
</comment>
<name>X6LF50_RETFI</name>
<evidence type="ECO:0000313" key="4">
    <source>
        <dbReference type="Proteomes" id="UP000023152"/>
    </source>
</evidence>
<reference evidence="3 4" key="1">
    <citation type="journal article" date="2013" name="Curr. Biol.">
        <title>The Genome of the Foraminiferan Reticulomyxa filosa.</title>
        <authorList>
            <person name="Glockner G."/>
            <person name="Hulsmann N."/>
            <person name="Schleicher M."/>
            <person name="Noegel A.A."/>
            <person name="Eichinger L."/>
            <person name="Gallinger C."/>
            <person name="Pawlowski J."/>
            <person name="Sierra R."/>
            <person name="Euteneuer U."/>
            <person name="Pillet L."/>
            <person name="Moustafa A."/>
            <person name="Platzer M."/>
            <person name="Groth M."/>
            <person name="Szafranski K."/>
            <person name="Schliwa M."/>
        </authorList>
    </citation>
    <scope>NUCLEOTIDE SEQUENCE [LARGE SCALE GENOMIC DNA]</scope>
</reference>
<dbReference type="Pfam" id="PF00621">
    <property type="entry name" value="RhoGEF"/>
    <property type="match status" value="1"/>
</dbReference>
<proteinExistence type="predicted"/>
<feature type="compositionally biased region" description="Polar residues" evidence="1">
    <location>
        <begin position="1"/>
        <end position="11"/>
    </location>
</feature>
<organism evidence="3 4">
    <name type="scientific">Reticulomyxa filosa</name>
    <dbReference type="NCBI Taxonomy" id="46433"/>
    <lineage>
        <taxon>Eukaryota</taxon>
        <taxon>Sar</taxon>
        <taxon>Rhizaria</taxon>
        <taxon>Retaria</taxon>
        <taxon>Foraminifera</taxon>
        <taxon>Monothalamids</taxon>
        <taxon>Reticulomyxidae</taxon>
        <taxon>Reticulomyxa</taxon>
    </lineage>
</organism>
<dbReference type="PANTHER" id="PTHR12673:SF159">
    <property type="entry name" value="LD03170P"/>
    <property type="match status" value="1"/>
</dbReference>
<dbReference type="InterPro" id="IPR035899">
    <property type="entry name" value="DBL_dom_sf"/>
</dbReference>
<feature type="compositionally biased region" description="Basic and acidic residues" evidence="1">
    <location>
        <begin position="12"/>
        <end position="26"/>
    </location>
</feature>
<dbReference type="InterPro" id="IPR051092">
    <property type="entry name" value="FYVE_RhoGEF_PH"/>
</dbReference>
<dbReference type="GO" id="GO:0005085">
    <property type="term" value="F:guanyl-nucleotide exchange factor activity"/>
    <property type="evidence" value="ECO:0007669"/>
    <property type="project" value="InterPro"/>
</dbReference>
<evidence type="ECO:0000256" key="1">
    <source>
        <dbReference type="SAM" id="MobiDB-lite"/>
    </source>
</evidence>
<feature type="non-terminal residue" evidence="3">
    <location>
        <position position="1"/>
    </location>
</feature>
<sequence>KTVTRTDTSQFSEEKTEHSNSVEPEQRNGSSTEKSVEKILTTEEAIFAFYDSERRYVENLKNGYHHFQHRLAIIAKRSKPILTEKEIIGIFGGFQTIGDANQSFLDDLIKLGIKGGIPAIRDGIEGEMKKFGHFLKLYSDYIDNVKQGVANLEVAKKKNKKFMDFLEVSEELCGRSLQSYLEEPIKRLPTYLQLLADLYTAIINEDQNSGDSLLEAVDFMKKMIDQVATKSKEKKARMVCVDYMRILND</sequence>
<dbReference type="AlphaFoldDB" id="X6LF50"/>
<dbReference type="PANTHER" id="PTHR12673">
    <property type="entry name" value="FACIOGENITAL DYSPLASIA PROTEIN"/>
    <property type="match status" value="1"/>
</dbReference>
<dbReference type="SUPFAM" id="SSF48065">
    <property type="entry name" value="DBL homology domain (DH-domain)"/>
    <property type="match status" value="1"/>
</dbReference>
<feature type="domain" description="DH" evidence="2">
    <location>
        <begin position="41"/>
        <end position="230"/>
    </location>
</feature>
<keyword evidence="4" id="KW-1185">Reference proteome</keyword>
<evidence type="ECO:0000259" key="2">
    <source>
        <dbReference type="PROSITE" id="PS50010"/>
    </source>
</evidence>
<dbReference type="EMBL" id="ASPP01043008">
    <property type="protein sequence ID" value="ETN99756.1"/>
    <property type="molecule type" value="Genomic_DNA"/>
</dbReference>
<dbReference type="SMART" id="SM00325">
    <property type="entry name" value="RhoGEF"/>
    <property type="match status" value="1"/>
</dbReference>
<gene>
    <name evidence="3" type="ORF">RFI_37711</name>
</gene>
<dbReference type="OrthoDB" id="245697at2759"/>
<dbReference type="PROSITE" id="PS50010">
    <property type="entry name" value="DH_2"/>
    <property type="match status" value="1"/>
</dbReference>
<feature type="region of interest" description="Disordered" evidence="1">
    <location>
        <begin position="1"/>
        <end position="35"/>
    </location>
</feature>
<accession>X6LF50</accession>
<dbReference type="InterPro" id="IPR000219">
    <property type="entry name" value="DH_dom"/>
</dbReference>
<evidence type="ECO:0000313" key="3">
    <source>
        <dbReference type="EMBL" id="ETN99756.1"/>
    </source>
</evidence>
<protein>
    <submittedName>
        <fullName evidence="3">RhoGEF domain-containing protein</fullName>
    </submittedName>
</protein>
<dbReference type="Proteomes" id="UP000023152">
    <property type="component" value="Unassembled WGS sequence"/>
</dbReference>
<dbReference type="Gene3D" id="1.20.900.10">
    <property type="entry name" value="Dbl homology (DH) domain"/>
    <property type="match status" value="1"/>
</dbReference>